<dbReference type="AlphaFoldDB" id="A0A2P6AU95"/>
<dbReference type="Pfam" id="PF13460">
    <property type="entry name" value="NAD_binding_10"/>
    <property type="match status" value="1"/>
</dbReference>
<dbReference type="PANTHER" id="PTHR48079">
    <property type="entry name" value="PROTEIN YEEZ"/>
    <property type="match status" value="1"/>
</dbReference>
<dbReference type="PANTHER" id="PTHR48079:SF6">
    <property type="entry name" value="NAD(P)-BINDING DOMAIN-CONTAINING PROTEIN-RELATED"/>
    <property type="match status" value="1"/>
</dbReference>
<dbReference type="Gene3D" id="3.40.50.720">
    <property type="entry name" value="NAD(P)-binding Rossmann-like Domain"/>
    <property type="match status" value="1"/>
</dbReference>
<sequence>MAKILIVGAGDVGGRLARLLAADGHAVWALRRHVPEDAGTPDSAHAGVAQGAGRLTWLAADVTRSETLRLPAGLDVVVTALAPGQSGSYREIYVEGTRALQQALAGQHLCRQFWVSSTSVYGEQAGEWIDETTPATAASDNAVALREAEALVTASPWPASIVRFGGLYGPGRHRLLRLVESGRPVPVEPPSWSNRLHVEDAAGFLRHLVTCALAGAPLLPCYLGVDDEPSPQHEVLTWLAARMGLPAPPGERRAAGAAQGRRIRNRALRDSGYALRYPDYRAGYAQVLAARDAAEHGA</sequence>
<dbReference type="InterPro" id="IPR051783">
    <property type="entry name" value="NAD(P)-dependent_oxidoreduct"/>
</dbReference>
<organism evidence="2 3">
    <name type="scientific">Amnimonas aquatica</name>
    <dbReference type="NCBI Taxonomy" id="2094561"/>
    <lineage>
        <taxon>Bacteria</taxon>
        <taxon>Pseudomonadati</taxon>
        <taxon>Pseudomonadota</taxon>
        <taxon>Gammaproteobacteria</taxon>
        <taxon>Moraxellales</taxon>
        <taxon>Moraxellaceae</taxon>
        <taxon>Amnimonas</taxon>
    </lineage>
</organism>
<dbReference type="InterPro" id="IPR016040">
    <property type="entry name" value="NAD(P)-bd_dom"/>
</dbReference>
<protein>
    <submittedName>
        <fullName evidence="2">NAD(P)-dependent oxidoreductase</fullName>
    </submittedName>
</protein>
<evidence type="ECO:0000313" key="3">
    <source>
        <dbReference type="Proteomes" id="UP000243900"/>
    </source>
</evidence>
<dbReference type="GO" id="GO:0005737">
    <property type="term" value="C:cytoplasm"/>
    <property type="evidence" value="ECO:0007669"/>
    <property type="project" value="TreeGrafter"/>
</dbReference>
<evidence type="ECO:0000259" key="1">
    <source>
        <dbReference type="Pfam" id="PF13460"/>
    </source>
</evidence>
<comment type="caution">
    <text evidence="2">The sequence shown here is derived from an EMBL/GenBank/DDBJ whole genome shotgun (WGS) entry which is preliminary data.</text>
</comment>
<proteinExistence type="predicted"/>
<name>A0A2P6AU95_9GAMM</name>
<gene>
    <name evidence="2" type="ORF">C5O18_02445</name>
</gene>
<dbReference type="EMBL" id="PTQZ01000028">
    <property type="protein sequence ID" value="PQA49431.1"/>
    <property type="molecule type" value="Genomic_DNA"/>
</dbReference>
<dbReference type="SUPFAM" id="SSF51735">
    <property type="entry name" value="NAD(P)-binding Rossmann-fold domains"/>
    <property type="match status" value="1"/>
</dbReference>
<keyword evidence="3" id="KW-1185">Reference proteome</keyword>
<dbReference type="GO" id="GO:0004029">
    <property type="term" value="F:aldehyde dehydrogenase (NAD+) activity"/>
    <property type="evidence" value="ECO:0007669"/>
    <property type="project" value="TreeGrafter"/>
</dbReference>
<dbReference type="OrthoDB" id="9808276at2"/>
<dbReference type="RefSeq" id="WP_105191280.1">
    <property type="nucleotide sequence ID" value="NZ_PTQZ01000028.1"/>
</dbReference>
<dbReference type="Proteomes" id="UP000243900">
    <property type="component" value="Unassembled WGS sequence"/>
</dbReference>
<feature type="domain" description="NAD(P)-binding" evidence="1">
    <location>
        <begin position="9"/>
        <end position="181"/>
    </location>
</feature>
<reference evidence="3" key="1">
    <citation type="submission" date="2018-02" db="EMBL/GenBank/DDBJ databases">
        <title>Genome sequencing of Solimonas sp. HR-BB.</title>
        <authorList>
            <person name="Lee Y."/>
            <person name="Jeon C.O."/>
        </authorList>
    </citation>
    <scope>NUCLEOTIDE SEQUENCE [LARGE SCALE GENOMIC DNA]</scope>
    <source>
        <strain evidence="3">HR-E</strain>
    </source>
</reference>
<accession>A0A2P6AU95</accession>
<dbReference type="InterPro" id="IPR036291">
    <property type="entry name" value="NAD(P)-bd_dom_sf"/>
</dbReference>
<evidence type="ECO:0000313" key="2">
    <source>
        <dbReference type="EMBL" id="PQA49431.1"/>
    </source>
</evidence>